<comment type="caution">
    <text evidence="4">The sequence shown here is derived from an EMBL/GenBank/DDBJ whole genome shotgun (WGS) entry which is preliminary data.</text>
</comment>
<organism evidence="4 5">
    <name type="scientific">Kouleothrix aurantiaca</name>
    <dbReference type="NCBI Taxonomy" id="186479"/>
    <lineage>
        <taxon>Bacteria</taxon>
        <taxon>Bacillati</taxon>
        <taxon>Chloroflexota</taxon>
        <taxon>Chloroflexia</taxon>
        <taxon>Chloroflexales</taxon>
        <taxon>Roseiflexineae</taxon>
        <taxon>Roseiflexaceae</taxon>
        <taxon>Kouleothrix</taxon>
    </lineage>
</organism>
<dbReference type="SUPFAM" id="SSF51735">
    <property type="entry name" value="NAD(P)-binding Rossmann-fold domains"/>
    <property type="match status" value="1"/>
</dbReference>
<dbReference type="Gene3D" id="3.40.50.720">
    <property type="entry name" value="NAD(P)-binding Rossmann-like Domain"/>
    <property type="match status" value="1"/>
</dbReference>
<dbReference type="InterPro" id="IPR001509">
    <property type="entry name" value="Epimerase_deHydtase"/>
</dbReference>
<dbReference type="Pfam" id="PF01370">
    <property type="entry name" value="Epimerase"/>
    <property type="match status" value="1"/>
</dbReference>
<dbReference type="GO" id="GO:0016616">
    <property type="term" value="F:oxidoreductase activity, acting on the CH-OH group of donors, NAD or NADP as acceptor"/>
    <property type="evidence" value="ECO:0007669"/>
    <property type="project" value="TreeGrafter"/>
</dbReference>
<keyword evidence="5" id="KW-1185">Reference proteome</keyword>
<comment type="similarity">
    <text evidence="2">Belongs to the NAD(P)-dependent epimerase/dehydratase family. Dihydroflavonol-4-reductase subfamily.</text>
</comment>
<evidence type="ECO:0000259" key="3">
    <source>
        <dbReference type="Pfam" id="PF01370"/>
    </source>
</evidence>
<evidence type="ECO:0000313" key="5">
    <source>
        <dbReference type="Proteomes" id="UP000050509"/>
    </source>
</evidence>
<dbReference type="Proteomes" id="UP000050509">
    <property type="component" value="Unassembled WGS sequence"/>
</dbReference>
<gene>
    <name evidence="4" type="ORF">SE17_26760</name>
</gene>
<protein>
    <submittedName>
        <fullName evidence="4">3-beta hydroxysteroid dehydrogenase</fullName>
    </submittedName>
</protein>
<reference evidence="4 5" key="1">
    <citation type="submission" date="2015-09" db="EMBL/GenBank/DDBJ databases">
        <title>Draft genome sequence of Kouleothrix aurantiaca JCM 19913.</title>
        <authorList>
            <person name="Hemp J."/>
        </authorList>
    </citation>
    <scope>NUCLEOTIDE SEQUENCE [LARGE SCALE GENOMIC DNA]</scope>
    <source>
        <strain evidence="4 5">COM-B</strain>
    </source>
</reference>
<dbReference type="InterPro" id="IPR050425">
    <property type="entry name" value="NAD(P)_dehydrat-like"/>
</dbReference>
<evidence type="ECO:0000256" key="2">
    <source>
        <dbReference type="ARBA" id="ARBA00023445"/>
    </source>
</evidence>
<dbReference type="AlphaFoldDB" id="A0A0P9DKS5"/>
<dbReference type="InterPro" id="IPR036291">
    <property type="entry name" value="NAD(P)-bd_dom_sf"/>
</dbReference>
<proteinExistence type="inferred from homology"/>
<evidence type="ECO:0000313" key="4">
    <source>
        <dbReference type="EMBL" id="KPV50471.1"/>
    </source>
</evidence>
<feature type="domain" description="NAD-dependent epimerase/dehydratase" evidence="3">
    <location>
        <begin position="4"/>
        <end position="230"/>
    </location>
</feature>
<dbReference type="PANTHER" id="PTHR10366">
    <property type="entry name" value="NAD DEPENDENT EPIMERASE/DEHYDRATASE"/>
    <property type="match status" value="1"/>
</dbReference>
<name>A0A0P9DKS5_9CHLR</name>
<sequence length="231" mass="24549">MQAFVTGGTGLLGGNLVRLLVQQGHSVRVLVRSRVKATQVLGGLDVELVEGDMTDVAGFAGALAGCDVLFHTAAYFREYYQPGDHWATLQAINVDGTIALLRAAEQQGVGKVIYASSNGVIGAEPGTLVGDERTPPDRYATENLYMKSKMLAEQRIAEFLKHSALPVVLILPAWMFGPGDAAPTSSGQLVLDYLNRRLPGVPNGGGAPVDARDVAQAMINAVERGRSGERY</sequence>
<dbReference type="PANTHER" id="PTHR10366:SF564">
    <property type="entry name" value="STEROL-4-ALPHA-CARBOXYLATE 3-DEHYDROGENASE, DECARBOXYLATING"/>
    <property type="match status" value="1"/>
</dbReference>
<dbReference type="EMBL" id="LJCR01001373">
    <property type="protein sequence ID" value="KPV50471.1"/>
    <property type="molecule type" value="Genomic_DNA"/>
</dbReference>
<evidence type="ECO:0000256" key="1">
    <source>
        <dbReference type="ARBA" id="ARBA00023002"/>
    </source>
</evidence>
<keyword evidence="1" id="KW-0560">Oxidoreductase</keyword>
<feature type="non-terminal residue" evidence="4">
    <location>
        <position position="231"/>
    </location>
</feature>
<accession>A0A0P9DKS5</accession>